<keyword evidence="3" id="KW-0804">Transcription</keyword>
<protein>
    <submittedName>
        <fullName evidence="6">AcrR family transcriptional regulator</fullName>
    </submittedName>
</protein>
<evidence type="ECO:0000256" key="4">
    <source>
        <dbReference type="PROSITE-ProRule" id="PRU00335"/>
    </source>
</evidence>
<dbReference type="PRINTS" id="PR00455">
    <property type="entry name" value="HTHTETR"/>
</dbReference>
<dbReference type="Pfam" id="PF00440">
    <property type="entry name" value="TetR_N"/>
    <property type="match status" value="1"/>
</dbReference>
<feature type="DNA-binding region" description="H-T-H motif" evidence="4">
    <location>
        <begin position="31"/>
        <end position="50"/>
    </location>
</feature>
<dbReference type="InterPro" id="IPR009057">
    <property type="entry name" value="Homeodomain-like_sf"/>
</dbReference>
<evidence type="ECO:0000313" key="7">
    <source>
        <dbReference type="Proteomes" id="UP000222564"/>
    </source>
</evidence>
<comment type="caution">
    <text evidence="6">The sequence shown here is derived from an EMBL/GenBank/DDBJ whole genome shotgun (WGS) entry which is preliminary data.</text>
</comment>
<name>A0A2C6MFW7_9FIRM</name>
<accession>A0A2C6MFW7</accession>
<reference evidence="6 7" key="1">
    <citation type="submission" date="2013-09" db="EMBL/GenBank/DDBJ databases">
        <title>Biodegradation of hydrocarbons in the deep terrestrial subsurface : characterization of a microbial consortium composed of two Desulfotomaculum species originating from a deep geological formation.</title>
        <authorList>
            <person name="Aullo T."/>
            <person name="Berlendis S."/>
            <person name="Lascourreges J.-F."/>
            <person name="Dessort D."/>
            <person name="Saint-Laurent S."/>
            <person name="Schraauwers B."/>
            <person name="Mas J."/>
            <person name="Magot M."/>
            <person name="Ranchou-Peyruse A."/>
        </authorList>
    </citation>
    <scope>NUCLEOTIDE SEQUENCE [LARGE SCALE GENOMIC DNA]</scope>
    <source>
        <strain evidence="6 7">Bs107</strain>
    </source>
</reference>
<evidence type="ECO:0000259" key="5">
    <source>
        <dbReference type="PROSITE" id="PS50977"/>
    </source>
</evidence>
<organism evidence="6 7">
    <name type="scientific">Desulforamulus profundi</name>
    <dbReference type="NCBI Taxonomy" id="1383067"/>
    <lineage>
        <taxon>Bacteria</taxon>
        <taxon>Bacillati</taxon>
        <taxon>Bacillota</taxon>
        <taxon>Clostridia</taxon>
        <taxon>Eubacteriales</taxon>
        <taxon>Peptococcaceae</taxon>
        <taxon>Desulforamulus</taxon>
    </lineage>
</organism>
<gene>
    <name evidence="6" type="ORF">P378_08990</name>
</gene>
<evidence type="ECO:0000256" key="2">
    <source>
        <dbReference type="ARBA" id="ARBA00023125"/>
    </source>
</evidence>
<dbReference type="AlphaFoldDB" id="A0A2C6MFW7"/>
<proteinExistence type="predicted"/>
<dbReference type="SUPFAM" id="SSF46689">
    <property type="entry name" value="Homeodomain-like"/>
    <property type="match status" value="1"/>
</dbReference>
<evidence type="ECO:0000256" key="3">
    <source>
        <dbReference type="ARBA" id="ARBA00023163"/>
    </source>
</evidence>
<dbReference type="OrthoDB" id="9785164at2"/>
<keyword evidence="2 4" id="KW-0238">DNA-binding</keyword>
<sequence>MQQKTVKTNPSEKILITAFECLSTRGYANVSMRNIAEEAGVALSQLTYYYKNKEKLFIEVINMMTLQYLHEIEGNLESVTGEKEKLASLVRFFKELIRDKPKLLKLFIDFIAQALWIPSFREQLDSLFTELTEIIERNLLTYTKINKRYLGYSPQTVAKLVLGALLGTSIQIILGSDRDSAFESLNLAESLLN</sequence>
<dbReference type="RefSeq" id="WP_099082869.1">
    <property type="nucleotide sequence ID" value="NZ_AWQQ01000047.1"/>
</dbReference>
<dbReference type="Gene3D" id="1.10.357.10">
    <property type="entry name" value="Tetracycline Repressor, domain 2"/>
    <property type="match status" value="1"/>
</dbReference>
<dbReference type="Proteomes" id="UP000222564">
    <property type="component" value="Unassembled WGS sequence"/>
</dbReference>
<keyword evidence="1" id="KW-0805">Transcription regulation</keyword>
<dbReference type="EMBL" id="AWQQ01000047">
    <property type="protein sequence ID" value="PHJ38592.1"/>
    <property type="molecule type" value="Genomic_DNA"/>
</dbReference>
<dbReference type="PANTHER" id="PTHR47506">
    <property type="entry name" value="TRANSCRIPTIONAL REGULATORY PROTEIN"/>
    <property type="match status" value="1"/>
</dbReference>
<dbReference type="PROSITE" id="PS50977">
    <property type="entry name" value="HTH_TETR_2"/>
    <property type="match status" value="1"/>
</dbReference>
<keyword evidence="7" id="KW-1185">Reference proteome</keyword>
<evidence type="ECO:0000256" key="1">
    <source>
        <dbReference type="ARBA" id="ARBA00023015"/>
    </source>
</evidence>
<evidence type="ECO:0000313" key="6">
    <source>
        <dbReference type="EMBL" id="PHJ38592.1"/>
    </source>
</evidence>
<feature type="domain" description="HTH tetR-type" evidence="5">
    <location>
        <begin position="8"/>
        <end position="68"/>
    </location>
</feature>
<dbReference type="GO" id="GO:0003677">
    <property type="term" value="F:DNA binding"/>
    <property type="evidence" value="ECO:0007669"/>
    <property type="project" value="UniProtKB-UniRule"/>
</dbReference>
<dbReference type="PANTHER" id="PTHR47506:SF6">
    <property type="entry name" value="HTH-TYPE TRANSCRIPTIONAL REPRESSOR NEMR"/>
    <property type="match status" value="1"/>
</dbReference>
<dbReference type="InterPro" id="IPR001647">
    <property type="entry name" value="HTH_TetR"/>
</dbReference>